<dbReference type="Pfam" id="PF05193">
    <property type="entry name" value="Peptidase_M16_C"/>
    <property type="match status" value="1"/>
</dbReference>
<dbReference type="InterPro" id="IPR007863">
    <property type="entry name" value="Peptidase_M16_C"/>
</dbReference>
<evidence type="ECO:0000313" key="4">
    <source>
        <dbReference type="Proteomes" id="UP000297861"/>
    </source>
</evidence>
<feature type="region of interest" description="Disordered" evidence="1">
    <location>
        <begin position="1"/>
        <end position="21"/>
    </location>
</feature>
<name>A0A4Y8LA70_9BACT</name>
<dbReference type="SUPFAM" id="SSF63411">
    <property type="entry name" value="LuxS/MPP-like metallohydrolase"/>
    <property type="match status" value="2"/>
</dbReference>
<protein>
    <submittedName>
        <fullName evidence="3">Insulinase family protein</fullName>
    </submittedName>
</protein>
<dbReference type="OrthoDB" id="9811314at2"/>
<keyword evidence="4" id="KW-1185">Reference proteome</keyword>
<dbReference type="GO" id="GO:0046872">
    <property type="term" value="F:metal ion binding"/>
    <property type="evidence" value="ECO:0007669"/>
    <property type="project" value="InterPro"/>
</dbReference>
<comment type="caution">
    <text evidence="3">The sequence shown here is derived from an EMBL/GenBank/DDBJ whole genome shotgun (WGS) entry which is preliminary data.</text>
</comment>
<reference evidence="3 4" key="1">
    <citation type="submission" date="2019-03" db="EMBL/GenBank/DDBJ databases">
        <title>San Antonio Military Medical Center submission to MRSN (WRAIR), pending publication.</title>
        <authorList>
            <person name="Blyth D.M."/>
            <person name="Mccarthy S.L."/>
            <person name="Schall S.E."/>
            <person name="Stam J.A."/>
            <person name="Ong A.C."/>
            <person name="Mcgann P.T."/>
        </authorList>
    </citation>
    <scope>NUCLEOTIDE SEQUENCE [LARGE SCALE GENOMIC DNA]</scope>
    <source>
        <strain evidence="3 4">MRSN571793</strain>
    </source>
</reference>
<sequence>MQAQVDRSVQPKPGPAPTVNLGKAQSFKLSNGLTVLVVENHKLPRVTFTLALDNQPSVEGDIKGVSNLASSMLGNGTSTISKDDFNEQLDFLGSSVRFGIENISGNSLSKYFQQTLSLVAKGALDPLFTQEELDSEKAKSLDGLKADEKSTKSIANRVRSVLIYGKSHPYGEYLSEQSISKVSLVDVKNYYKTNFVPTNAYLVIVGDVTFADAKKLVAENFSSWKKTPAPVSKYTEPANLTNTEIDFVDVPNAVQSEISVNNVVNLKMTDSDYLAAMLANYILGGSSDSYLFMNLREGHGWTYGSYSNLSGDKYTSDFRAYAAVRNAVTDSAVVEMLKEVKRIRSEVPTADALKLAKAKFIGSFVMNAEKPQTIASFALRERTQYLPADFYENYIKNIEAVTLEQVQAAARKYLTDDAARIVIAGKASDVLPGLEKIGLPINYFDKYGNPVAKPEAKAVSSDVTVKSILDKYISVVGGKSALEQIKTLMVTSKAKIQGQELTLIKKETADGKSFQNVSVMGMTMLKTVYNGKSGYAEIQGQRKDMTDDDLAELKYAAVFPELLMVNSSSIQLAGIENINGTDTYKLVDGDVSFFYDVKTGLKVAEGVKKEVAEGQTVDQIGYYGDYKEISGVKIPYKSTLNVGMEIELNVIDVKINEGVSDADFQ</sequence>
<proteinExistence type="predicted"/>
<dbReference type="AlphaFoldDB" id="A0A4Y8LA70"/>
<dbReference type="InterPro" id="IPR050361">
    <property type="entry name" value="MPP/UQCRC_Complex"/>
</dbReference>
<dbReference type="EMBL" id="SOML01000001">
    <property type="protein sequence ID" value="TFD99211.1"/>
    <property type="molecule type" value="Genomic_DNA"/>
</dbReference>
<dbReference type="PANTHER" id="PTHR11851">
    <property type="entry name" value="METALLOPROTEASE"/>
    <property type="match status" value="1"/>
</dbReference>
<dbReference type="PANTHER" id="PTHR11851:SF224">
    <property type="entry name" value="PROCESSING PROTEASE"/>
    <property type="match status" value="1"/>
</dbReference>
<feature type="domain" description="Peptidase M16 C-terminal" evidence="2">
    <location>
        <begin position="182"/>
        <end position="359"/>
    </location>
</feature>
<gene>
    <name evidence="3" type="ORF">E2605_02365</name>
</gene>
<dbReference type="Gene3D" id="3.30.830.10">
    <property type="entry name" value="Metalloenzyme, LuxS/M16 peptidase-like"/>
    <property type="match status" value="2"/>
</dbReference>
<dbReference type="Proteomes" id="UP000297861">
    <property type="component" value="Unassembled WGS sequence"/>
</dbReference>
<evidence type="ECO:0000256" key="1">
    <source>
        <dbReference type="SAM" id="MobiDB-lite"/>
    </source>
</evidence>
<dbReference type="InterPro" id="IPR011249">
    <property type="entry name" value="Metalloenz_LuxS/M16"/>
</dbReference>
<organism evidence="3 4">
    <name type="scientific">Dysgonomonas capnocytophagoides</name>
    <dbReference type="NCBI Taxonomy" id="45254"/>
    <lineage>
        <taxon>Bacteria</taxon>
        <taxon>Pseudomonadati</taxon>
        <taxon>Bacteroidota</taxon>
        <taxon>Bacteroidia</taxon>
        <taxon>Bacteroidales</taxon>
        <taxon>Dysgonomonadaceae</taxon>
        <taxon>Dysgonomonas</taxon>
    </lineage>
</organism>
<dbReference type="STRING" id="1121485.GCA_000426485_00149"/>
<accession>A0A4Y8LA70</accession>
<evidence type="ECO:0000313" key="3">
    <source>
        <dbReference type="EMBL" id="TFD99211.1"/>
    </source>
</evidence>
<evidence type="ECO:0000259" key="2">
    <source>
        <dbReference type="Pfam" id="PF05193"/>
    </source>
</evidence>